<name>A0AAD9UHL8_RIDPI</name>
<proteinExistence type="predicted"/>
<keyword evidence="2" id="KW-1185">Reference proteome</keyword>
<evidence type="ECO:0000313" key="2">
    <source>
        <dbReference type="Proteomes" id="UP001209878"/>
    </source>
</evidence>
<organism evidence="1 2">
    <name type="scientific">Ridgeia piscesae</name>
    <name type="common">Tubeworm</name>
    <dbReference type="NCBI Taxonomy" id="27915"/>
    <lineage>
        <taxon>Eukaryota</taxon>
        <taxon>Metazoa</taxon>
        <taxon>Spiralia</taxon>
        <taxon>Lophotrochozoa</taxon>
        <taxon>Annelida</taxon>
        <taxon>Polychaeta</taxon>
        <taxon>Sedentaria</taxon>
        <taxon>Canalipalpata</taxon>
        <taxon>Sabellida</taxon>
        <taxon>Siboglinidae</taxon>
        <taxon>Ridgeia</taxon>
    </lineage>
</organism>
<gene>
    <name evidence="1" type="ORF">NP493_100g06000</name>
</gene>
<protein>
    <submittedName>
        <fullName evidence="1">Uncharacterized protein</fullName>
    </submittedName>
</protein>
<accession>A0AAD9UHL8</accession>
<dbReference type="Proteomes" id="UP001209878">
    <property type="component" value="Unassembled WGS sequence"/>
</dbReference>
<dbReference type="EMBL" id="JAODUO010000100">
    <property type="protein sequence ID" value="KAK2189671.1"/>
    <property type="molecule type" value="Genomic_DNA"/>
</dbReference>
<evidence type="ECO:0000313" key="1">
    <source>
        <dbReference type="EMBL" id="KAK2189671.1"/>
    </source>
</evidence>
<comment type="caution">
    <text evidence="1">The sequence shown here is derived from an EMBL/GenBank/DDBJ whole genome shotgun (WGS) entry which is preliminary data.</text>
</comment>
<dbReference type="AlphaFoldDB" id="A0AAD9UHL8"/>
<reference evidence="1" key="1">
    <citation type="journal article" date="2023" name="Mol. Biol. Evol.">
        <title>Third-Generation Sequencing Reveals the Adaptive Role of the Epigenome in Three Deep-Sea Polychaetes.</title>
        <authorList>
            <person name="Perez M."/>
            <person name="Aroh O."/>
            <person name="Sun Y."/>
            <person name="Lan Y."/>
            <person name="Juniper S.K."/>
            <person name="Young C.R."/>
            <person name="Angers B."/>
            <person name="Qian P.Y."/>
        </authorList>
    </citation>
    <scope>NUCLEOTIDE SEQUENCE</scope>
    <source>
        <strain evidence="1">R07B-5</strain>
    </source>
</reference>
<sequence length="42" mass="5130">MFFTKLTDQNIVIKTSRVHKYEDMYTYYAVCITTLTMRINIY</sequence>